<dbReference type="InterPro" id="IPR003593">
    <property type="entry name" value="AAA+_ATPase"/>
</dbReference>
<feature type="transmembrane region" description="Helical" evidence="8">
    <location>
        <begin position="132"/>
        <end position="150"/>
    </location>
</feature>
<feature type="compositionally biased region" description="Basic and acidic residues" evidence="7">
    <location>
        <begin position="453"/>
        <end position="465"/>
    </location>
</feature>
<accession>A0ABT4U4M3</accession>
<dbReference type="SUPFAM" id="SSF90123">
    <property type="entry name" value="ABC transporter transmembrane region"/>
    <property type="match status" value="1"/>
</dbReference>
<keyword evidence="3" id="KW-0547">Nucleotide-binding</keyword>
<evidence type="ECO:0000313" key="11">
    <source>
        <dbReference type="EMBL" id="MDA2811908.1"/>
    </source>
</evidence>
<dbReference type="InterPro" id="IPR003439">
    <property type="entry name" value="ABC_transporter-like_ATP-bd"/>
</dbReference>
<dbReference type="InterPro" id="IPR036640">
    <property type="entry name" value="ABC1_TM_sf"/>
</dbReference>
<evidence type="ECO:0000256" key="3">
    <source>
        <dbReference type="ARBA" id="ARBA00022741"/>
    </source>
</evidence>
<feature type="transmembrane region" description="Helical" evidence="8">
    <location>
        <begin position="55"/>
        <end position="83"/>
    </location>
</feature>
<keyword evidence="2 8" id="KW-0812">Transmembrane</keyword>
<sequence>MMIVRELWREAARFPAALAWSTGLLALVFLTHVAQAVAIAWSMSAVLRGRPEDVLAALALIVGIALARTALSLAQASAAAGLGGRVRQALRRRAMRAALVPERLHDTDARDGSMRAALGDGVDGTDAYVSKYIPAIAQVFLACPVVVAALAVLSPVAGLCVAAGIVLALLGPMAWKRMMARRGLDHWDSYEDLSSDLLESLRGMATLRTLGDVPGTRRRLHSRSEALRGATERVMRVSLAETAVIDFAVQAGIVAAAVAALGHAASGQGPAIEVYLILLLSSEAFRPIRDLSRHWHAGFLGLTAIPGLARIGAFASGQAPEGVSERGLPESGDPQGAASRTSDTPAGGPTSGPTTEQADELRVSGLGFRYPGARDDVLHDLDLTARRGSLTAITGESGAGKSTLFDLVLGFLAPDRGGITLDGWPVSPDDVAVVSQRPVLFAGSIRDNLAVTRPDRPDRSDRSDEQDPDDSDLAAACRSAGILDDVRRLPQGFDTEVTEAGTNLSGGQRQRLALARALLARRPVLLVDEPTSALDAARAAEVVDTLHRVARDRIVIMISHRPETLTGAADVLRLDAGHLERSAP</sequence>
<dbReference type="InterPro" id="IPR017871">
    <property type="entry name" value="ABC_transporter-like_CS"/>
</dbReference>
<dbReference type="PROSITE" id="PS50893">
    <property type="entry name" value="ABC_TRANSPORTER_2"/>
    <property type="match status" value="1"/>
</dbReference>
<dbReference type="GO" id="GO:0005524">
    <property type="term" value="F:ATP binding"/>
    <property type="evidence" value="ECO:0007669"/>
    <property type="project" value="UniProtKB-KW"/>
</dbReference>
<dbReference type="SUPFAM" id="SSF52540">
    <property type="entry name" value="P-loop containing nucleoside triphosphate hydrolases"/>
    <property type="match status" value="1"/>
</dbReference>
<dbReference type="PROSITE" id="PS00211">
    <property type="entry name" value="ABC_TRANSPORTER_1"/>
    <property type="match status" value="1"/>
</dbReference>
<dbReference type="PANTHER" id="PTHR24221:SF590">
    <property type="entry name" value="COMPONENT LINKED WITH THE ASSEMBLY OF CYTOCHROME' TRANSPORT TRANSMEMBRANE ATP-BINDING PROTEIN ABC TRANSPORTER CYDD-RELATED"/>
    <property type="match status" value="1"/>
</dbReference>
<dbReference type="PANTHER" id="PTHR24221">
    <property type="entry name" value="ATP-BINDING CASSETTE SUB-FAMILY B"/>
    <property type="match status" value="1"/>
</dbReference>
<keyword evidence="6 8" id="KW-0472">Membrane</keyword>
<dbReference type="Gene3D" id="1.20.1560.10">
    <property type="entry name" value="ABC transporter type 1, transmembrane domain"/>
    <property type="match status" value="1"/>
</dbReference>
<evidence type="ECO:0000256" key="4">
    <source>
        <dbReference type="ARBA" id="ARBA00022840"/>
    </source>
</evidence>
<evidence type="ECO:0000256" key="7">
    <source>
        <dbReference type="SAM" id="MobiDB-lite"/>
    </source>
</evidence>
<evidence type="ECO:0000256" key="8">
    <source>
        <dbReference type="SAM" id="Phobius"/>
    </source>
</evidence>
<comment type="caution">
    <text evidence="11">The sequence shown here is derived from an EMBL/GenBank/DDBJ whole genome shotgun (WGS) entry which is preliminary data.</text>
</comment>
<evidence type="ECO:0000256" key="6">
    <source>
        <dbReference type="ARBA" id="ARBA00023136"/>
    </source>
</evidence>
<evidence type="ECO:0000256" key="1">
    <source>
        <dbReference type="ARBA" id="ARBA00004651"/>
    </source>
</evidence>
<dbReference type="InterPro" id="IPR011527">
    <property type="entry name" value="ABC1_TM_dom"/>
</dbReference>
<feature type="region of interest" description="Disordered" evidence="7">
    <location>
        <begin position="451"/>
        <end position="472"/>
    </location>
</feature>
<dbReference type="InterPro" id="IPR027417">
    <property type="entry name" value="P-loop_NTPase"/>
</dbReference>
<gene>
    <name evidence="11" type="ORF">O4J56_14790</name>
</gene>
<dbReference type="SMART" id="SM00382">
    <property type="entry name" value="AAA"/>
    <property type="match status" value="1"/>
</dbReference>
<dbReference type="Pfam" id="PF00005">
    <property type="entry name" value="ABC_tran"/>
    <property type="match status" value="1"/>
</dbReference>
<protein>
    <submittedName>
        <fullName evidence="11">ATP-binding cassette domain-containing protein</fullName>
    </submittedName>
</protein>
<proteinExistence type="predicted"/>
<evidence type="ECO:0000313" key="12">
    <source>
        <dbReference type="Proteomes" id="UP001527866"/>
    </source>
</evidence>
<name>A0ABT4U4M3_9ACTN</name>
<dbReference type="EMBL" id="JAQFWQ010000038">
    <property type="protein sequence ID" value="MDA2811908.1"/>
    <property type="molecule type" value="Genomic_DNA"/>
</dbReference>
<feature type="region of interest" description="Disordered" evidence="7">
    <location>
        <begin position="319"/>
        <end position="359"/>
    </location>
</feature>
<comment type="subcellular location">
    <subcellularLocation>
        <location evidence="1">Cell membrane</location>
        <topology evidence="1">Multi-pass membrane protein</topology>
    </subcellularLocation>
</comment>
<organism evidence="11 12">
    <name type="scientific">Nocardiopsis endophytica</name>
    <dbReference type="NCBI Taxonomy" id="3018445"/>
    <lineage>
        <taxon>Bacteria</taxon>
        <taxon>Bacillati</taxon>
        <taxon>Actinomycetota</taxon>
        <taxon>Actinomycetes</taxon>
        <taxon>Streptosporangiales</taxon>
        <taxon>Nocardiopsidaceae</taxon>
        <taxon>Nocardiopsis</taxon>
    </lineage>
</organism>
<keyword evidence="5 8" id="KW-1133">Transmembrane helix</keyword>
<evidence type="ECO:0000259" key="9">
    <source>
        <dbReference type="PROSITE" id="PS50893"/>
    </source>
</evidence>
<keyword evidence="12" id="KW-1185">Reference proteome</keyword>
<feature type="compositionally biased region" description="Low complexity" evidence="7">
    <location>
        <begin position="341"/>
        <end position="355"/>
    </location>
</feature>
<evidence type="ECO:0000256" key="2">
    <source>
        <dbReference type="ARBA" id="ARBA00022692"/>
    </source>
</evidence>
<evidence type="ECO:0000256" key="5">
    <source>
        <dbReference type="ARBA" id="ARBA00022989"/>
    </source>
</evidence>
<feature type="domain" description="ABC transporter" evidence="9">
    <location>
        <begin position="361"/>
        <end position="584"/>
    </location>
</feature>
<dbReference type="Gene3D" id="3.40.50.300">
    <property type="entry name" value="P-loop containing nucleotide triphosphate hydrolases"/>
    <property type="match status" value="1"/>
</dbReference>
<keyword evidence="4 11" id="KW-0067">ATP-binding</keyword>
<dbReference type="CDD" id="cd03228">
    <property type="entry name" value="ABCC_MRP_Like"/>
    <property type="match status" value="1"/>
</dbReference>
<dbReference type="PROSITE" id="PS50929">
    <property type="entry name" value="ABC_TM1F"/>
    <property type="match status" value="1"/>
</dbReference>
<feature type="domain" description="ABC transmembrane type-1" evidence="10">
    <location>
        <begin position="19"/>
        <end position="297"/>
    </location>
</feature>
<dbReference type="RefSeq" id="WP_270686361.1">
    <property type="nucleotide sequence ID" value="NZ_JAQFWQ010000038.1"/>
</dbReference>
<dbReference type="InterPro" id="IPR039421">
    <property type="entry name" value="Type_1_exporter"/>
</dbReference>
<reference evidence="11 12" key="1">
    <citation type="submission" date="2023-01" db="EMBL/GenBank/DDBJ databases">
        <title>Draft genome sequence of Nocardiopsis sp. RSe5-2 isolated from halophytes.</title>
        <authorList>
            <person name="Duangmal K."/>
            <person name="Chantavorakit T."/>
        </authorList>
    </citation>
    <scope>NUCLEOTIDE SEQUENCE [LARGE SCALE GENOMIC DNA]</scope>
    <source>
        <strain evidence="11 12">RSe5-2</strain>
    </source>
</reference>
<evidence type="ECO:0000259" key="10">
    <source>
        <dbReference type="PROSITE" id="PS50929"/>
    </source>
</evidence>
<dbReference type="Proteomes" id="UP001527866">
    <property type="component" value="Unassembled WGS sequence"/>
</dbReference>
<dbReference type="Pfam" id="PF00664">
    <property type="entry name" value="ABC_membrane"/>
    <property type="match status" value="1"/>
</dbReference>